<dbReference type="AlphaFoldDB" id="M7BWP7"/>
<feature type="region of interest" description="Disordered" evidence="1">
    <location>
        <begin position="1"/>
        <end position="32"/>
    </location>
</feature>
<dbReference type="EMBL" id="KB514176">
    <property type="protein sequence ID" value="EMP40240.1"/>
    <property type="molecule type" value="Genomic_DNA"/>
</dbReference>
<evidence type="ECO:0000313" key="3">
    <source>
        <dbReference type="Proteomes" id="UP000031443"/>
    </source>
</evidence>
<dbReference type="Proteomes" id="UP000031443">
    <property type="component" value="Unassembled WGS sequence"/>
</dbReference>
<name>M7BWP7_CHEMY</name>
<accession>M7BWP7</accession>
<sequence>MMHSVAEKQEFKEWQDREKKDRKENTARQNEAMEHLLNVMERQADTLQALLAPQTNQLRACPPLQPLSQKSLLHSYQPPGSSLYPLHSTPAWSQTSPALNTRTSAV</sequence>
<evidence type="ECO:0000256" key="1">
    <source>
        <dbReference type="SAM" id="MobiDB-lite"/>
    </source>
</evidence>
<reference evidence="3" key="1">
    <citation type="journal article" date="2013" name="Nat. Genet.">
        <title>The draft genomes of soft-shell turtle and green sea turtle yield insights into the development and evolution of the turtle-specific body plan.</title>
        <authorList>
            <person name="Wang Z."/>
            <person name="Pascual-Anaya J."/>
            <person name="Zadissa A."/>
            <person name="Li W."/>
            <person name="Niimura Y."/>
            <person name="Huang Z."/>
            <person name="Li C."/>
            <person name="White S."/>
            <person name="Xiong Z."/>
            <person name="Fang D."/>
            <person name="Wang B."/>
            <person name="Ming Y."/>
            <person name="Chen Y."/>
            <person name="Zheng Y."/>
            <person name="Kuraku S."/>
            <person name="Pignatelli M."/>
            <person name="Herrero J."/>
            <person name="Beal K."/>
            <person name="Nozawa M."/>
            <person name="Li Q."/>
            <person name="Wang J."/>
            <person name="Zhang H."/>
            <person name="Yu L."/>
            <person name="Shigenobu S."/>
            <person name="Wang J."/>
            <person name="Liu J."/>
            <person name="Flicek P."/>
            <person name="Searle S."/>
            <person name="Wang J."/>
            <person name="Kuratani S."/>
            <person name="Yin Y."/>
            <person name="Aken B."/>
            <person name="Zhang G."/>
            <person name="Irie N."/>
        </authorList>
    </citation>
    <scope>NUCLEOTIDE SEQUENCE [LARGE SCALE GENOMIC DNA]</scope>
</reference>
<organism evidence="2 3">
    <name type="scientific">Chelonia mydas</name>
    <name type="common">Green sea-turtle</name>
    <name type="synonym">Chelonia agassizi</name>
    <dbReference type="NCBI Taxonomy" id="8469"/>
    <lineage>
        <taxon>Eukaryota</taxon>
        <taxon>Metazoa</taxon>
        <taxon>Chordata</taxon>
        <taxon>Craniata</taxon>
        <taxon>Vertebrata</taxon>
        <taxon>Euteleostomi</taxon>
        <taxon>Archelosauria</taxon>
        <taxon>Testudinata</taxon>
        <taxon>Testudines</taxon>
        <taxon>Cryptodira</taxon>
        <taxon>Durocryptodira</taxon>
        <taxon>Americhelydia</taxon>
        <taxon>Chelonioidea</taxon>
        <taxon>Cheloniidae</taxon>
        <taxon>Chelonia</taxon>
    </lineage>
</organism>
<keyword evidence="3" id="KW-1185">Reference proteome</keyword>
<gene>
    <name evidence="2" type="ORF">UY3_02537</name>
</gene>
<protein>
    <submittedName>
        <fullName evidence="2">Uncharacterized protein</fullName>
    </submittedName>
</protein>
<evidence type="ECO:0000313" key="2">
    <source>
        <dbReference type="EMBL" id="EMP40240.1"/>
    </source>
</evidence>
<feature type="region of interest" description="Disordered" evidence="1">
    <location>
        <begin position="71"/>
        <end position="106"/>
    </location>
</feature>
<feature type="compositionally biased region" description="Polar residues" evidence="1">
    <location>
        <begin position="90"/>
        <end position="106"/>
    </location>
</feature>
<proteinExistence type="predicted"/>